<name>A0ABW7HUE4_9ACTN</name>
<organism evidence="2 3">
    <name type="scientific">Streptomyces chitinivorans</name>
    <dbReference type="NCBI Taxonomy" id="1257027"/>
    <lineage>
        <taxon>Bacteria</taxon>
        <taxon>Bacillati</taxon>
        <taxon>Actinomycetota</taxon>
        <taxon>Actinomycetes</taxon>
        <taxon>Kitasatosporales</taxon>
        <taxon>Streptomycetaceae</taxon>
        <taxon>Streptomyces</taxon>
    </lineage>
</organism>
<dbReference type="InterPro" id="IPR023346">
    <property type="entry name" value="Lysozyme-like_dom_sf"/>
</dbReference>
<dbReference type="SUPFAM" id="SSF48371">
    <property type="entry name" value="ARM repeat"/>
    <property type="match status" value="1"/>
</dbReference>
<dbReference type="InterPro" id="IPR016024">
    <property type="entry name" value="ARM-type_fold"/>
</dbReference>
<keyword evidence="3" id="KW-1185">Reference proteome</keyword>
<proteinExistence type="predicted"/>
<feature type="domain" description="Transglycosylase SLT" evidence="1">
    <location>
        <begin position="951"/>
        <end position="1030"/>
    </location>
</feature>
<comment type="caution">
    <text evidence="2">The sequence shown here is derived from an EMBL/GenBank/DDBJ whole genome shotgun (WGS) entry which is preliminary data.</text>
</comment>
<reference evidence="2 3" key="1">
    <citation type="submission" date="2024-10" db="EMBL/GenBank/DDBJ databases">
        <authorList>
            <person name="Cho J.-C."/>
        </authorList>
    </citation>
    <scope>NUCLEOTIDE SEQUENCE [LARGE SCALE GENOMIC DNA]</scope>
    <source>
        <strain evidence="2 3">KCTC29696</strain>
    </source>
</reference>
<dbReference type="RefSeq" id="WP_279948203.1">
    <property type="nucleotide sequence ID" value="NZ_BAABEN010000002.1"/>
</dbReference>
<protein>
    <submittedName>
        <fullName evidence="2">Transglycosylase SLT domain-containing protein</fullName>
    </submittedName>
</protein>
<dbReference type="Gene3D" id="1.10.530.10">
    <property type="match status" value="1"/>
</dbReference>
<sequence length="1121" mass="118778">MAAGTLVGRGYVAIRPEFEGNWERDARARGTSAGQAGGSGFGAGFGKALGGMLRKTVPLAAASVTQALAPAVGAAGALAPAMLSAAQAGAALRIGMTGVSDAVSAAFDPEKAEEFNEALAKLSPNARAFVLELRSMKPALDKLRLGVQDALFADMDDTLARTAKTTLPVLRGALTESAGALNLMGREVLDTAAGLGKSGALGEAMRHANAGLYNLAGAPSVLLQGLVQVGTAAGPSFERLTQAAGGALERLSRSMTQAFTSGQMHEFIETGFQVLKGLGSILGDALATIGNVLKTSADAGGEVLAVVGELFAELRRVTELPEVQNALRSVFQAVAQIAAALAPVIGAVVRAVAPLLATLAPVVGRLAEQLGPVLVELATTLGRALQPILTALMPVLEVLGKAIVDIVRAVMPLLEPIGRLLAEVVNALMPVLGPIVAIVVRLVETLSGPLTTIINALIPVVEMLGGIFAQVMKALQPLIDPILNLLDELLPIVAELARVLISQLLAAVRPLLPVFGNLLGLLVRLALDVMAQLRPSLDRLIDAGLKLFTAVVPLLPMLGRLVAVVLELAIKAIVPLLPPLLRLTTFLADVVARVLATVIGWVAKLVTWLTGNLGPAFRWLNDKVIQPVFKAISSVISWWWRNVVQRYFGLVKFALQTLGAVFRALYNKAVKPALGWVADRFRWLYDKAVRPVMGWIGDRISWVWENVIKKAFDALKRAVGKVKDAFSDAKDGIGRAWDGIKNATRKPINWVIRVVWNDGIVGTWKKIGEWIPGLPKLKKLPLLAAGGPMPVQPGVFNRPTAIVGEGNPRHPEYVIPTDPRYRKRALALHAAAGSQLLAEGGIIGKVRGAIASAADFLTDPVRSLGKLLSPLLDKLRQVAGSPWGRMAAGLPRLAVDGLKDLVKDKVGDFLGGPAGPVPGGAGVRRWTGVVRQALALVGQPLAHTGITLRRMNQESGGNPRAVNLWDINARLGHPSVGLMQVIRPTFRAHAGRFRNKGPKMYGVSIDPLANIYASMRYALSRYGSLPRAYNRPGGYDDGGWLMPGATLAVNSIGQPEAVLTPGQWRTMRAAAEHGGLQPGQPVVLQLEDGPMVRGWVRGIADESTADGFNRLHRVLRAGRRH</sequence>
<dbReference type="InterPro" id="IPR011989">
    <property type="entry name" value="ARM-like"/>
</dbReference>
<dbReference type="Proteomes" id="UP001607069">
    <property type="component" value="Unassembled WGS sequence"/>
</dbReference>
<gene>
    <name evidence="2" type="ORF">ACG5V6_14950</name>
</gene>
<evidence type="ECO:0000313" key="3">
    <source>
        <dbReference type="Proteomes" id="UP001607069"/>
    </source>
</evidence>
<dbReference type="InterPro" id="IPR008258">
    <property type="entry name" value="Transglycosylase_SLT_dom_1"/>
</dbReference>
<evidence type="ECO:0000313" key="2">
    <source>
        <dbReference type="EMBL" id="MFH0249509.1"/>
    </source>
</evidence>
<dbReference type="Pfam" id="PF01464">
    <property type="entry name" value="SLT"/>
    <property type="match status" value="1"/>
</dbReference>
<dbReference type="SUPFAM" id="SSF53955">
    <property type="entry name" value="Lysozyme-like"/>
    <property type="match status" value="1"/>
</dbReference>
<dbReference type="EMBL" id="JBIHMK010000051">
    <property type="protein sequence ID" value="MFH0249509.1"/>
    <property type="molecule type" value="Genomic_DNA"/>
</dbReference>
<accession>A0ABW7HUE4</accession>
<dbReference type="Gene3D" id="1.25.10.10">
    <property type="entry name" value="Leucine-rich Repeat Variant"/>
    <property type="match status" value="1"/>
</dbReference>
<dbReference type="CDD" id="cd13402">
    <property type="entry name" value="LT_TF-like"/>
    <property type="match status" value="1"/>
</dbReference>
<evidence type="ECO:0000259" key="1">
    <source>
        <dbReference type="Pfam" id="PF01464"/>
    </source>
</evidence>